<dbReference type="EMBL" id="WNZZ01000012">
    <property type="protein sequence ID" value="MUG24024.1"/>
    <property type="molecule type" value="Genomic_DNA"/>
</dbReference>
<dbReference type="SMART" id="SM00382">
    <property type="entry name" value="AAA"/>
    <property type="match status" value="1"/>
</dbReference>
<dbReference type="PANTHER" id="PTHR42939">
    <property type="entry name" value="ABC TRANSPORTER ATP-BINDING PROTEIN ALBC-RELATED"/>
    <property type="match status" value="1"/>
</dbReference>
<dbReference type="InterPro" id="IPR003593">
    <property type="entry name" value="AAA+_ATPase"/>
</dbReference>
<dbReference type="EMBL" id="JMQA01000041">
    <property type="protein sequence ID" value="KFM95975.1"/>
    <property type="molecule type" value="Genomic_DNA"/>
</dbReference>
<proteinExistence type="predicted"/>
<dbReference type="InterPro" id="IPR003439">
    <property type="entry name" value="ABC_transporter-like_ATP-bd"/>
</dbReference>
<dbReference type="Proteomes" id="UP000029278">
    <property type="component" value="Unassembled WGS sequence"/>
</dbReference>
<dbReference type="PATRIC" id="fig|44252.3.peg.5117"/>
<comment type="caution">
    <text evidence="5">The sequence shown here is derived from an EMBL/GenBank/DDBJ whole genome shotgun (WGS) entry which is preliminary data.</text>
</comment>
<keyword evidence="7" id="KW-1185">Reference proteome</keyword>
<dbReference type="GO" id="GO:0016887">
    <property type="term" value="F:ATP hydrolysis activity"/>
    <property type="evidence" value="ECO:0007669"/>
    <property type="project" value="InterPro"/>
</dbReference>
<evidence type="ECO:0000313" key="5">
    <source>
        <dbReference type="EMBL" id="KFM95975.1"/>
    </source>
</evidence>
<dbReference type="AlphaFoldDB" id="A0A090YV47"/>
<organism evidence="5 7">
    <name type="scientific">Paenibacillus macerans</name>
    <name type="common">Bacillus macerans</name>
    <dbReference type="NCBI Taxonomy" id="44252"/>
    <lineage>
        <taxon>Bacteria</taxon>
        <taxon>Bacillati</taxon>
        <taxon>Bacillota</taxon>
        <taxon>Bacilli</taxon>
        <taxon>Bacillales</taxon>
        <taxon>Paenibacillaceae</taxon>
        <taxon>Paenibacillus</taxon>
    </lineage>
</organism>
<keyword evidence="1" id="KW-0813">Transport</keyword>
<dbReference type="GO" id="GO:0005524">
    <property type="term" value="F:ATP binding"/>
    <property type="evidence" value="ECO:0007669"/>
    <property type="project" value="UniProtKB-KW"/>
</dbReference>
<accession>A0A090YV47</accession>
<dbReference type="RefSeq" id="WP_036623858.1">
    <property type="nucleotide sequence ID" value="NZ_BGML01000008.1"/>
</dbReference>
<dbReference type="PANTHER" id="PTHR42939:SF1">
    <property type="entry name" value="ABC TRANSPORTER ATP-BINDING PROTEIN ALBC-RELATED"/>
    <property type="match status" value="1"/>
</dbReference>
<dbReference type="Proteomes" id="UP000442469">
    <property type="component" value="Unassembled WGS sequence"/>
</dbReference>
<keyword evidence="3 6" id="KW-0067">ATP-binding</keyword>
<dbReference type="OrthoDB" id="9804819at2"/>
<evidence type="ECO:0000313" key="8">
    <source>
        <dbReference type="Proteomes" id="UP000442469"/>
    </source>
</evidence>
<evidence type="ECO:0000259" key="4">
    <source>
        <dbReference type="PROSITE" id="PS50893"/>
    </source>
</evidence>
<evidence type="ECO:0000256" key="1">
    <source>
        <dbReference type="ARBA" id="ARBA00022448"/>
    </source>
</evidence>
<dbReference type="InterPro" id="IPR051782">
    <property type="entry name" value="ABC_Transporter_VariousFunc"/>
</dbReference>
<dbReference type="HOGENOM" id="CLU_000604_1_2_9"/>
<dbReference type="PROSITE" id="PS50893">
    <property type="entry name" value="ABC_TRANSPORTER_2"/>
    <property type="match status" value="1"/>
</dbReference>
<evidence type="ECO:0000313" key="7">
    <source>
        <dbReference type="Proteomes" id="UP000029278"/>
    </source>
</evidence>
<dbReference type="GeneID" id="77007882"/>
<dbReference type="SUPFAM" id="SSF52540">
    <property type="entry name" value="P-loop containing nucleoside triphosphate hydrolases"/>
    <property type="match status" value="1"/>
</dbReference>
<evidence type="ECO:0000313" key="6">
    <source>
        <dbReference type="EMBL" id="MUG24024.1"/>
    </source>
</evidence>
<evidence type="ECO:0000256" key="3">
    <source>
        <dbReference type="ARBA" id="ARBA00022840"/>
    </source>
</evidence>
<reference evidence="6 8" key="2">
    <citation type="submission" date="2019-11" db="EMBL/GenBank/DDBJ databases">
        <title>Draft genome sequences of five Paenibacillus species of dairy origin.</title>
        <authorList>
            <person name="Olajide A.M."/>
            <person name="Chen S."/>
            <person name="Lapointe G."/>
        </authorList>
    </citation>
    <scope>NUCLEOTIDE SEQUENCE [LARGE SCALE GENOMIC DNA]</scope>
    <source>
        <strain evidence="6 8">3CT49</strain>
    </source>
</reference>
<dbReference type="Gene3D" id="3.40.50.300">
    <property type="entry name" value="P-loop containing nucleotide triphosphate hydrolases"/>
    <property type="match status" value="1"/>
</dbReference>
<dbReference type="STRING" id="44252.DJ90_2238"/>
<name>A0A090YV47_PAEMA</name>
<feature type="domain" description="ABC transporter" evidence="4">
    <location>
        <begin position="9"/>
        <end position="236"/>
    </location>
</feature>
<reference evidence="5 7" key="1">
    <citation type="submission" date="2014-04" db="EMBL/GenBank/DDBJ databases">
        <authorList>
            <person name="Bishop-Lilly K.A."/>
            <person name="Broomall S.M."/>
            <person name="Chain P.S."/>
            <person name="Chertkov O."/>
            <person name="Coyne S.R."/>
            <person name="Daligault H.E."/>
            <person name="Davenport K.W."/>
            <person name="Erkkila T."/>
            <person name="Frey K.G."/>
            <person name="Gibbons H.S."/>
            <person name="Gu W."/>
            <person name="Jaissle J."/>
            <person name="Johnson S.L."/>
            <person name="Koroleva G.I."/>
            <person name="Ladner J.T."/>
            <person name="Lo C.-C."/>
            <person name="Minogue T.D."/>
            <person name="Munk C."/>
            <person name="Palacios G.F."/>
            <person name="Redden C.L."/>
            <person name="Rosenzweig C.N."/>
            <person name="Scholz M.B."/>
            <person name="Teshima H."/>
            <person name="Xu Y."/>
        </authorList>
    </citation>
    <scope>NUCLEOTIDE SEQUENCE [LARGE SCALE GENOMIC DNA]</scope>
    <source>
        <strain evidence="5 7">8244</strain>
    </source>
</reference>
<gene>
    <name evidence="5" type="ORF">DJ90_2238</name>
    <name evidence="6" type="ORF">GNQ08_16665</name>
</gene>
<dbReference type="Pfam" id="PF00005">
    <property type="entry name" value="ABC_tran"/>
    <property type="match status" value="1"/>
</dbReference>
<dbReference type="CDD" id="cd03230">
    <property type="entry name" value="ABC_DR_subfamily_A"/>
    <property type="match status" value="1"/>
</dbReference>
<dbReference type="InterPro" id="IPR027417">
    <property type="entry name" value="P-loop_NTPase"/>
</dbReference>
<evidence type="ECO:0000256" key="2">
    <source>
        <dbReference type="ARBA" id="ARBA00022741"/>
    </source>
</evidence>
<keyword evidence="2" id="KW-0547">Nucleotide-binding</keyword>
<sequence>MQTNLALSLQLQQVSYAYEDKRILHGIDWTLQGGEITVLLGPNGAGKTTLLHLLAGMKPVQQGSILLGRQAVHWQDQQYKKRIGYMMEFPFQYPFLTVIEMMRLIGQLRRVSPDQLEERIRHWLKHFTLEPYSNYAIGALSQGTARRVALASALLHEPDILLLDEPTNGLDPDQVIIVRDTLQQYCARGALILLSTHIIGLAEKLANQAAILRNGRIVYAGKATGDLESLYVANKTSQ</sequence>
<protein>
    <submittedName>
        <fullName evidence="5">ABC transporter family protein</fullName>
    </submittedName>
    <submittedName>
        <fullName evidence="6">ATP-binding cassette domain-containing protein</fullName>
    </submittedName>
</protein>